<evidence type="ECO:0000313" key="3">
    <source>
        <dbReference type="Proteomes" id="UP000280507"/>
    </source>
</evidence>
<dbReference type="Pfam" id="PF11086">
    <property type="entry name" value="DUF2878"/>
    <property type="match status" value="1"/>
</dbReference>
<keyword evidence="1" id="KW-0812">Transmembrane</keyword>
<gene>
    <name evidence="2" type="ORF">EBI00_10305</name>
</gene>
<feature type="transmembrane region" description="Helical" evidence="1">
    <location>
        <begin position="145"/>
        <end position="167"/>
    </location>
</feature>
<reference evidence="2 3" key="1">
    <citation type="journal article" date="2012" name="Int. J. Syst. Evol. Microbiol.">
        <title>Marinomonas hwangdonensis sp. nov., isolated from seawater.</title>
        <authorList>
            <person name="Jung Y.T."/>
            <person name="Oh T.K."/>
            <person name="Yoon J.H."/>
        </authorList>
    </citation>
    <scope>NUCLEOTIDE SEQUENCE [LARGE SCALE GENOMIC DNA]</scope>
    <source>
        <strain evidence="2 3">HDW-15</strain>
    </source>
</reference>
<evidence type="ECO:0000313" key="2">
    <source>
        <dbReference type="EMBL" id="RNF50621.1"/>
    </source>
</evidence>
<organism evidence="2 3">
    <name type="scientific">Marinomonas hwangdonensis</name>
    <dbReference type="NCBI Taxonomy" id="1053647"/>
    <lineage>
        <taxon>Bacteria</taxon>
        <taxon>Pseudomonadati</taxon>
        <taxon>Pseudomonadota</taxon>
        <taxon>Gammaproteobacteria</taxon>
        <taxon>Oceanospirillales</taxon>
        <taxon>Oceanospirillaceae</taxon>
        <taxon>Marinomonas</taxon>
    </lineage>
</organism>
<keyword evidence="3" id="KW-1185">Reference proteome</keyword>
<keyword evidence="1" id="KW-0472">Membrane</keyword>
<dbReference type="OrthoDB" id="21939at2"/>
<dbReference type="InterPro" id="IPR021306">
    <property type="entry name" value="DUF2878"/>
</dbReference>
<dbReference type="Proteomes" id="UP000280507">
    <property type="component" value="Unassembled WGS sequence"/>
</dbReference>
<accession>A0A3M8Q4U7</accession>
<feature type="transmembrane region" description="Helical" evidence="1">
    <location>
        <begin position="91"/>
        <end position="111"/>
    </location>
</feature>
<proteinExistence type="predicted"/>
<sequence length="177" mass="19674">MKPLLNAILFQLVWFVCVLAGNLWAVAATLMFLVLHHVYFMHTRREWRLIVAFLALGVVIDGTLFQLGLFLPSVDTIVQADNSLTARLPPVWLMCLWVSVATLFVHSLAFLRARYALSALMGTTGPVLSYFAGANLAGVSLAEPVWLTLAVVAIVWALVLPLGFWLSEKWSLFDTSR</sequence>
<keyword evidence="1" id="KW-1133">Transmembrane helix</keyword>
<dbReference type="EMBL" id="RIZG01000005">
    <property type="protein sequence ID" value="RNF50621.1"/>
    <property type="molecule type" value="Genomic_DNA"/>
</dbReference>
<dbReference type="AlphaFoldDB" id="A0A3M8Q4U7"/>
<evidence type="ECO:0000256" key="1">
    <source>
        <dbReference type="SAM" id="Phobius"/>
    </source>
</evidence>
<feature type="transmembrane region" description="Helical" evidence="1">
    <location>
        <begin position="118"/>
        <end position="139"/>
    </location>
</feature>
<feature type="transmembrane region" description="Helical" evidence="1">
    <location>
        <begin position="12"/>
        <end position="35"/>
    </location>
</feature>
<feature type="transmembrane region" description="Helical" evidence="1">
    <location>
        <begin position="47"/>
        <end position="71"/>
    </location>
</feature>
<name>A0A3M8Q4U7_9GAMM</name>
<protein>
    <submittedName>
        <fullName evidence="2">DUF2878 domain-containing protein</fullName>
    </submittedName>
</protein>
<comment type="caution">
    <text evidence="2">The sequence shown here is derived from an EMBL/GenBank/DDBJ whole genome shotgun (WGS) entry which is preliminary data.</text>
</comment>